<proteinExistence type="predicted"/>
<dbReference type="InterPro" id="IPR023753">
    <property type="entry name" value="FAD/NAD-binding_dom"/>
</dbReference>
<evidence type="ECO:0000256" key="3">
    <source>
        <dbReference type="ARBA" id="ARBA00023002"/>
    </source>
</evidence>
<dbReference type="SUPFAM" id="SSF51905">
    <property type="entry name" value="FAD/NAD(P)-binding domain"/>
    <property type="match status" value="2"/>
</dbReference>
<name>A0ABY6FZ22_9MICO</name>
<evidence type="ECO:0000259" key="4">
    <source>
        <dbReference type="Pfam" id="PF07992"/>
    </source>
</evidence>
<organism evidence="5 6">
    <name type="scientific">Brachybacterium huguangmaarense</name>
    <dbReference type="NCBI Taxonomy" id="1652028"/>
    <lineage>
        <taxon>Bacteria</taxon>
        <taxon>Bacillati</taxon>
        <taxon>Actinomycetota</taxon>
        <taxon>Actinomycetes</taxon>
        <taxon>Micrococcales</taxon>
        <taxon>Dermabacteraceae</taxon>
        <taxon>Brachybacterium</taxon>
    </lineage>
</organism>
<dbReference type="PRINTS" id="PR00411">
    <property type="entry name" value="PNDRDTASEI"/>
</dbReference>
<dbReference type="Gene3D" id="3.30.390.30">
    <property type="match status" value="1"/>
</dbReference>
<keyword evidence="2" id="KW-0274">FAD</keyword>
<keyword evidence="1" id="KW-0285">Flavoprotein</keyword>
<dbReference type="InterPro" id="IPR036188">
    <property type="entry name" value="FAD/NAD-bd_sf"/>
</dbReference>
<dbReference type="Proteomes" id="UP001164305">
    <property type="component" value="Chromosome"/>
</dbReference>
<dbReference type="SUPFAM" id="SSF55424">
    <property type="entry name" value="FAD/NAD-linked reductases, dimerisation (C-terminal) domain"/>
    <property type="match status" value="1"/>
</dbReference>
<accession>A0ABY6FZ22</accession>
<gene>
    <name evidence="5" type="ORF">BRM3_09365</name>
</gene>
<evidence type="ECO:0000256" key="1">
    <source>
        <dbReference type="ARBA" id="ARBA00022630"/>
    </source>
</evidence>
<dbReference type="EMBL" id="CP107020">
    <property type="protein sequence ID" value="UYG15851.1"/>
    <property type="molecule type" value="Genomic_DNA"/>
</dbReference>
<keyword evidence="3" id="KW-0560">Oxidoreductase</keyword>
<dbReference type="PANTHER" id="PTHR43557">
    <property type="entry name" value="APOPTOSIS-INDUCING FACTOR 1"/>
    <property type="match status" value="1"/>
</dbReference>
<reference evidence="5" key="1">
    <citation type="submission" date="2022-10" db="EMBL/GenBank/DDBJ databases">
        <title>Whole-Genome Sequencing of Brachybacterium huguangmaarense BRM-3, Isolated from Betula schmidtii.</title>
        <authorList>
            <person name="Haam D."/>
        </authorList>
    </citation>
    <scope>NUCLEOTIDE SEQUENCE</scope>
    <source>
        <strain evidence="5">BRM-3</strain>
    </source>
</reference>
<feature type="domain" description="FAD/NAD(P)-binding" evidence="4">
    <location>
        <begin position="3"/>
        <end position="299"/>
    </location>
</feature>
<dbReference type="RefSeq" id="WP_263593065.1">
    <property type="nucleotide sequence ID" value="NZ_CP107020.1"/>
</dbReference>
<dbReference type="InterPro" id="IPR016156">
    <property type="entry name" value="FAD/NAD-linked_Rdtase_dimer_sf"/>
</dbReference>
<dbReference type="Gene3D" id="3.50.50.60">
    <property type="entry name" value="FAD/NAD(P)-binding domain"/>
    <property type="match status" value="2"/>
</dbReference>
<evidence type="ECO:0000256" key="2">
    <source>
        <dbReference type="ARBA" id="ARBA00022827"/>
    </source>
</evidence>
<evidence type="ECO:0000313" key="6">
    <source>
        <dbReference type="Proteomes" id="UP001164305"/>
    </source>
</evidence>
<dbReference type="InterPro" id="IPR050446">
    <property type="entry name" value="FAD-oxidoreductase/Apoptosis"/>
</dbReference>
<sequence length="394" mass="42119">MTYDYLIIGGGQVADDASRAIRDADADGSIGILSADQDAPYTRPALSKKLWTDPDFDEGQVPLNTVEDTGAELHLHTEVTSIDREARTVTTADGATYGYGKLLLATGSTPGELDGPDDDRVIPFRSFADYRRLRDLSRSEGEDARFVVIGGGYIGNEIAAALATNGVRTTLISPDDVLLGSKFPPALAERYQKLFADGGVELLGGHHAESVTYSGGAFAVLLDDGTEVEASVVVEGLGAAPALDLARDAGLSVSEGVIVDERLVTSDPAIWAAGDIAEYPDAILGRTRVEHVDNAQEMGAAAGASMAGSEDPYDHTPYFYSQVFGNRWEAVGTLDPSLETLEVDLDEDRTVVYYLQDGAPVGVLLWNVEEARDAARQVLKDAPTDHDELRSRIR</sequence>
<protein>
    <submittedName>
        <fullName evidence="5">FAD-dependent oxidoreductase</fullName>
    </submittedName>
</protein>
<keyword evidence="6" id="KW-1185">Reference proteome</keyword>
<dbReference type="PANTHER" id="PTHR43557:SF4">
    <property type="entry name" value="APOPTOSIS-INDUCING FACTOR 1, MITOCHONDRIAL"/>
    <property type="match status" value="1"/>
</dbReference>
<dbReference type="Pfam" id="PF07992">
    <property type="entry name" value="Pyr_redox_2"/>
    <property type="match status" value="1"/>
</dbReference>
<dbReference type="PRINTS" id="PR00368">
    <property type="entry name" value="FADPNR"/>
</dbReference>
<evidence type="ECO:0000313" key="5">
    <source>
        <dbReference type="EMBL" id="UYG15851.1"/>
    </source>
</evidence>